<dbReference type="EMBL" id="MUJZ01061898">
    <property type="protein sequence ID" value="OTF71257.1"/>
    <property type="molecule type" value="Genomic_DNA"/>
</dbReference>
<evidence type="ECO:0000313" key="3">
    <source>
        <dbReference type="Proteomes" id="UP000194236"/>
    </source>
</evidence>
<keyword evidence="3" id="KW-1185">Reference proteome</keyword>
<protein>
    <submittedName>
        <fullName evidence="2">Uncharacterized protein</fullName>
    </submittedName>
</protein>
<comment type="caution">
    <text evidence="2">The sequence shown here is derived from an EMBL/GenBank/DDBJ whole genome shotgun (WGS) entry which is preliminary data.</text>
</comment>
<evidence type="ECO:0000313" key="2">
    <source>
        <dbReference type="EMBL" id="OTF71257.1"/>
    </source>
</evidence>
<organism evidence="2 3">
    <name type="scientific">Euroglyphus maynei</name>
    <name type="common">Mayne's house dust mite</name>
    <dbReference type="NCBI Taxonomy" id="6958"/>
    <lineage>
        <taxon>Eukaryota</taxon>
        <taxon>Metazoa</taxon>
        <taxon>Ecdysozoa</taxon>
        <taxon>Arthropoda</taxon>
        <taxon>Chelicerata</taxon>
        <taxon>Arachnida</taxon>
        <taxon>Acari</taxon>
        <taxon>Acariformes</taxon>
        <taxon>Sarcoptiformes</taxon>
        <taxon>Astigmata</taxon>
        <taxon>Psoroptidia</taxon>
        <taxon>Analgoidea</taxon>
        <taxon>Pyroglyphidae</taxon>
        <taxon>Pyroglyphinae</taxon>
        <taxon>Euroglyphus</taxon>
    </lineage>
</organism>
<name>A0A1Y3ATD2_EURMA</name>
<sequence length="103" mass="11555">MKSFALDFSNRTRKNSDSSHSKHPITTSSSQDDNEDYIMFTPGSTEKNNRSNILSKSLPEQNIINRKSTTFSNQITIAPLATSEILSDSVPQHLAEEEEESSY</sequence>
<evidence type="ECO:0000256" key="1">
    <source>
        <dbReference type="SAM" id="MobiDB-lite"/>
    </source>
</evidence>
<dbReference type="Proteomes" id="UP000194236">
    <property type="component" value="Unassembled WGS sequence"/>
</dbReference>
<dbReference type="AlphaFoldDB" id="A0A1Y3ATD2"/>
<feature type="region of interest" description="Disordered" evidence="1">
    <location>
        <begin position="1"/>
        <end position="53"/>
    </location>
</feature>
<gene>
    <name evidence="2" type="ORF">BLA29_007962</name>
</gene>
<feature type="compositionally biased region" description="Polar residues" evidence="1">
    <location>
        <begin position="42"/>
        <end position="53"/>
    </location>
</feature>
<accession>A0A1Y3ATD2</accession>
<feature type="non-terminal residue" evidence="2">
    <location>
        <position position="103"/>
    </location>
</feature>
<reference evidence="2 3" key="1">
    <citation type="submission" date="2017-03" db="EMBL/GenBank/DDBJ databases">
        <title>Genome Survey of Euroglyphus maynei.</title>
        <authorList>
            <person name="Arlian L.G."/>
            <person name="Morgan M.S."/>
            <person name="Rider S.D."/>
        </authorList>
    </citation>
    <scope>NUCLEOTIDE SEQUENCE [LARGE SCALE GENOMIC DNA]</scope>
    <source>
        <strain evidence="2">Arlian Lab</strain>
        <tissue evidence="2">Whole body</tissue>
    </source>
</reference>
<proteinExistence type="predicted"/>